<feature type="compositionally biased region" description="Basic and acidic residues" evidence="2">
    <location>
        <begin position="156"/>
        <end position="165"/>
    </location>
</feature>
<feature type="domain" description="CUE" evidence="3">
    <location>
        <begin position="82"/>
        <end position="125"/>
    </location>
</feature>
<gene>
    <name evidence="4" type="ORF">CANINC_005072</name>
</gene>
<proteinExistence type="predicted"/>
<dbReference type="GO" id="GO:0031624">
    <property type="term" value="F:ubiquitin conjugating enzyme binding"/>
    <property type="evidence" value="ECO:0007669"/>
    <property type="project" value="TreeGrafter"/>
</dbReference>
<dbReference type="EMBL" id="SELW01000684">
    <property type="protein sequence ID" value="TID12973.1"/>
    <property type="molecule type" value="Genomic_DNA"/>
</dbReference>
<evidence type="ECO:0000259" key="3">
    <source>
        <dbReference type="PROSITE" id="PS51140"/>
    </source>
</evidence>
<sequence length="360" mass="39908">MSDTDITSKSENTTMDEKKGEERIEDTDKIDVNKKEDDTIGGVPDATPVKDLKPAFDDVKEESALAPPTPARKSTNPVKLSPIDATIAELVEMFPETDIKYVKMALIASEGRLEPASNALLFLSDPDSGIEIPHPKPLKTYKSSQLEQDEKLARRLAKSYDDNSKPKLPPKTYQAKQTSHKDNVLPFGYADSDDDDLLENLNKTVSEAKVTIGSWIGSVAKKIQEAVEQPPESQKSPGVYEDDPAYKKPTRSRKVNSHHTLPSEVQRGYSVDNNNDDIDERKPRLPPRKSSRSLYSAINSSEHSLTGGKITLNSAIDNDNENEVDDLYTSKLPEKPKISLNDVEPQPSNDAFTVEDSEDE</sequence>
<keyword evidence="5" id="KW-1185">Reference proteome</keyword>
<name>A0A4T0WUJ6_9ASCO</name>
<organism evidence="4 5">
    <name type="scientific">Pichia inconspicua</name>
    <dbReference type="NCBI Taxonomy" id="52247"/>
    <lineage>
        <taxon>Eukaryota</taxon>
        <taxon>Fungi</taxon>
        <taxon>Dikarya</taxon>
        <taxon>Ascomycota</taxon>
        <taxon>Saccharomycotina</taxon>
        <taxon>Pichiomycetes</taxon>
        <taxon>Pichiales</taxon>
        <taxon>Pichiaceae</taxon>
        <taxon>Pichia</taxon>
    </lineage>
</organism>
<dbReference type="GO" id="GO:0005737">
    <property type="term" value="C:cytoplasm"/>
    <property type="evidence" value="ECO:0007669"/>
    <property type="project" value="TreeGrafter"/>
</dbReference>
<dbReference type="OrthoDB" id="9942608at2759"/>
<dbReference type="InterPro" id="IPR003892">
    <property type="entry name" value="CUE"/>
</dbReference>
<dbReference type="PANTHER" id="PTHR16461:SF5">
    <property type="entry name" value="TOLL-INTERACTING PROTEIN"/>
    <property type="match status" value="1"/>
</dbReference>
<dbReference type="InterPro" id="IPR009060">
    <property type="entry name" value="UBA-like_sf"/>
</dbReference>
<dbReference type="PROSITE" id="PS51140">
    <property type="entry name" value="CUE"/>
    <property type="match status" value="1"/>
</dbReference>
<feature type="region of interest" description="Disordered" evidence="2">
    <location>
        <begin position="59"/>
        <end position="78"/>
    </location>
</feature>
<dbReference type="AlphaFoldDB" id="A0A4T0WUJ6"/>
<accession>A0A4T0WUJ6</accession>
<keyword evidence="1" id="KW-0833">Ubl conjugation pathway</keyword>
<feature type="compositionally biased region" description="Basic residues" evidence="2">
    <location>
        <begin position="248"/>
        <end position="257"/>
    </location>
</feature>
<comment type="caution">
    <text evidence="4">The sequence shown here is derived from an EMBL/GenBank/DDBJ whole genome shotgun (WGS) entry which is preliminary data.</text>
</comment>
<dbReference type="GO" id="GO:0006511">
    <property type="term" value="P:ubiquitin-dependent protein catabolic process"/>
    <property type="evidence" value="ECO:0007669"/>
    <property type="project" value="TreeGrafter"/>
</dbReference>
<dbReference type="PANTHER" id="PTHR16461">
    <property type="entry name" value="TOLL-INTERACTING PROTEIN"/>
    <property type="match status" value="1"/>
</dbReference>
<reference evidence="4 5" key="1">
    <citation type="journal article" date="2019" name="Front. Genet.">
        <title>Whole-Genome Sequencing of the Opportunistic Yeast Pathogen Candida inconspicua Uncovers Its Hybrid Origin.</title>
        <authorList>
            <person name="Mixao V."/>
            <person name="Hansen A.P."/>
            <person name="Saus E."/>
            <person name="Boekhout T."/>
            <person name="Lass-Florl C."/>
            <person name="Gabaldon T."/>
        </authorList>
    </citation>
    <scope>NUCLEOTIDE SEQUENCE [LARGE SCALE GENOMIC DNA]</scope>
    <source>
        <strain evidence="4 5">CBS 180</strain>
    </source>
</reference>
<feature type="compositionally biased region" description="Polar residues" evidence="2">
    <location>
        <begin position="1"/>
        <end position="13"/>
    </location>
</feature>
<dbReference type="Proteomes" id="UP000307173">
    <property type="component" value="Unassembled WGS sequence"/>
</dbReference>
<dbReference type="SMART" id="SM00546">
    <property type="entry name" value="CUE"/>
    <property type="match status" value="1"/>
</dbReference>
<protein>
    <recommendedName>
        <fullName evidence="3">CUE domain-containing protein</fullName>
    </recommendedName>
</protein>
<feature type="region of interest" description="Disordered" evidence="2">
    <location>
        <begin position="156"/>
        <end position="193"/>
    </location>
</feature>
<evidence type="ECO:0000256" key="1">
    <source>
        <dbReference type="ARBA" id="ARBA00022786"/>
    </source>
</evidence>
<dbReference type="Gene3D" id="1.10.8.10">
    <property type="entry name" value="DNA helicase RuvA subunit, C-terminal domain"/>
    <property type="match status" value="1"/>
</dbReference>
<evidence type="ECO:0000256" key="2">
    <source>
        <dbReference type="SAM" id="MobiDB-lite"/>
    </source>
</evidence>
<feature type="compositionally biased region" description="Basic and acidic residues" evidence="2">
    <location>
        <begin position="15"/>
        <end position="38"/>
    </location>
</feature>
<dbReference type="STRING" id="52247.A0A4T0WUJ6"/>
<feature type="region of interest" description="Disordered" evidence="2">
    <location>
        <begin position="1"/>
        <end position="51"/>
    </location>
</feature>
<dbReference type="Pfam" id="PF02845">
    <property type="entry name" value="CUE"/>
    <property type="match status" value="1"/>
</dbReference>
<dbReference type="SUPFAM" id="SSF46934">
    <property type="entry name" value="UBA-like"/>
    <property type="match status" value="1"/>
</dbReference>
<feature type="region of interest" description="Disordered" evidence="2">
    <location>
        <begin position="224"/>
        <end position="360"/>
    </location>
</feature>
<evidence type="ECO:0000313" key="4">
    <source>
        <dbReference type="EMBL" id="TID12973.1"/>
    </source>
</evidence>
<dbReference type="GO" id="GO:0043130">
    <property type="term" value="F:ubiquitin binding"/>
    <property type="evidence" value="ECO:0007669"/>
    <property type="project" value="InterPro"/>
</dbReference>
<evidence type="ECO:0000313" key="5">
    <source>
        <dbReference type="Proteomes" id="UP000307173"/>
    </source>
</evidence>